<reference evidence="1" key="1">
    <citation type="submission" date="2024-06" db="UniProtKB">
        <authorList>
            <consortium name="Ensembl"/>
        </authorList>
    </citation>
    <scope>IDENTIFICATION</scope>
</reference>
<dbReference type="Ensembl" id="ENSMPUT00000012232.1">
    <property type="protein sequence ID" value="ENSMPUP00000012034.1"/>
    <property type="gene ID" value="ENSMPUG00000012129.1"/>
</dbReference>
<organism evidence="1">
    <name type="scientific">Mustela putorius furo</name>
    <name type="common">European domestic ferret</name>
    <name type="synonym">Mustela furo</name>
    <dbReference type="NCBI Taxonomy" id="9669"/>
    <lineage>
        <taxon>Eukaryota</taxon>
        <taxon>Metazoa</taxon>
        <taxon>Chordata</taxon>
        <taxon>Craniata</taxon>
        <taxon>Vertebrata</taxon>
        <taxon>Euteleostomi</taxon>
        <taxon>Mammalia</taxon>
        <taxon>Eutheria</taxon>
        <taxon>Laurasiatheria</taxon>
        <taxon>Carnivora</taxon>
        <taxon>Caniformia</taxon>
        <taxon>Musteloidea</taxon>
        <taxon>Mustelidae</taxon>
        <taxon>Mustelinae</taxon>
        <taxon>Mustela</taxon>
    </lineage>
</organism>
<accession>M3YL27</accession>
<name>M3YL27_MUSPF</name>
<dbReference type="AlphaFoldDB" id="M3YL27"/>
<dbReference type="EMBL" id="AEYP01036335">
    <property type="status" value="NOT_ANNOTATED_CDS"/>
    <property type="molecule type" value="Genomic_DNA"/>
</dbReference>
<dbReference type="HOGENOM" id="CLU_2326161_0_0_1"/>
<dbReference type="InParanoid" id="M3YL27"/>
<sequence length="99" mass="10940">MSCPLSEWTHDSLPSRALPITLPTSHRRTFPASPPWPAWPPSSKWMQYPIPCKTPGWLSGLKPLPSAQFMIPGSWDQAPHRPLCSAGSLLPPLSLCLPF</sequence>
<evidence type="ECO:0000313" key="1">
    <source>
        <dbReference type="Ensembl" id="ENSMPUP00000012034.1"/>
    </source>
</evidence>
<proteinExistence type="predicted"/>
<protein>
    <submittedName>
        <fullName evidence="1">Uncharacterized protein</fullName>
    </submittedName>
</protein>